<dbReference type="AlphaFoldDB" id="A0A399G779"/>
<name>A0A399G779_9ACTN</name>
<dbReference type="EMBL" id="CP063196">
    <property type="protein sequence ID" value="UOE20849.1"/>
    <property type="molecule type" value="Genomic_DNA"/>
</dbReference>
<dbReference type="Proteomes" id="UP000265719">
    <property type="component" value="Chromosome"/>
</dbReference>
<dbReference type="RefSeq" id="WP_068692873.1">
    <property type="nucleotide sequence ID" value="NZ_CP063196.1"/>
</dbReference>
<gene>
    <name evidence="2" type="ORF">NI17_006610</name>
</gene>
<proteinExistence type="predicted"/>
<organism evidence="2 3">
    <name type="scientific">Thermobifida halotolerans</name>
    <dbReference type="NCBI Taxonomy" id="483545"/>
    <lineage>
        <taxon>Bacteria</taxon>
        <taxon>Bacillati</taxon>
        <taxon>Actinomycetota</taxon>
        <taxon>Actinomycetes</taxon>
        <taxon>Streptosporangiales</taxon>
        <taxon>Nocardiopsidaceae</taxon>
        <taxon>Thermobifida</taxon>
    </lineage>
</organism>
<sequence>MNGPEFGAPTGGVPAQRGQRLVASFPTYVDAQRLVDEMSDQGFPVEHLRIIGDGVRTVEQVTGRMTKGRAALVGAGAGAWFGLFIGLLFGLFAVGPAWLWVLLVSVAVGALWGAIFGFVAHWATRGQRDFSSVHTLQAERYDVYVDASHAGEAERFRQEANL</sequence>
<evidence type="ECO:0000313" key="3">
    <source>
        <dbReference type="Proteomes" id="UP000265719"/>
    </source>
</evidence>
<keyword evidence="3" id="KW-1185">Reference proteome</keyword>
<evidence type="ECO:0000259" key="1">
    <source>
        <dbReference type="Pfam" id="PF11181"/>
    </source>
</evidence>
<dbReference type="OrthoDB" id="3381462at2"/>
<protein>
    <recommendedName>
        <fullName evidence="1">General stress protein 17M-like domain-containing protein</fullName>
    </recommendedName>
</protein>
<reference evidence="2" key="1">
    <citation type="submission" date="2020-10" db="EMBL/GenBank/DDBJ databases">
        <title>De novo genome project of the cellulose decomposer Thermobifida halotolerans type strain.</title>
        <authorList>
            <person name="Nagy I."/>
            <person name="Horvath B."/>
            <person name="Kukolya J."/>
            <person name="Nagy I."/>
            <person name="Orsini M."/>
        </authorList>
    </citation>
    <scope>NUCLEOTIDE SEQUENCE</scope>
    <source>
        <strain evidence="2">DSM 44931</strain>
    </source>
</reference>
<dbReference type="KEGG" id="thao:NI17_006610"/>
<accession>A0A399G779</accession>
<dbReference type="Pfam" id="PF11181">
    <property type="entry name" value="YflT"/>
    <property type="match status" value="1"/>
</dbReference>
<feature type="domain" description="General stress protein 17M-like" evidence="1">
    <location>
        <begin position="21"/>
        <end position="95"/>
    </location>
</feature>
<dbReference type="InterPro" id="IPR025889">
    <property type="entry name" value="GSP17M-like_dom"/>
</dbReference>
<evidence type="ECO:0000313" key="2">
    <source>
        <dbReference type="EMBL" id="UOE20849.1"/>
    </source>
</evidence>